<dbReference type="AlphaFoldDB" id="A0A1I7LHG9"/>
<evidence type="ECO:0000256" key="2">
    <source>
        <dbReference type="ARBA" id="ARBA00012662"/>
    </source>
</evidence>
<dbReference type="Gene3D" id="2.60.40.1180">
    <property type="entry name" value="Golgi alpha-mannosidase II"/>
    <property type="match status" value="1"/>
</dbReference>
<keyword evidence="5" id="KW-0326">Glycosidase</keyword>
<dbReference type="GO" id="GO:0006004">
    <property type="term" value="P:fucose metabolic process"/>
    <property type="evidence" value="ECO:0007669"/>
    <property type="project" value="TreeGrafter"/>
</dbReference>
<evidence type="ECO:0000259" key="8">
    <source>
        <dbReference type="Pfam" id="PF16757"/>
    </source>
</evidence>
<feature type="domain" description="Glycoside hydrolase family 29 N-terminal" evidence="7">
    <location>
        <begin position="38"/>
        <end position="431"/>
    </location>
</feature>
<evidence type="ECO:0000256" key="5">
    <source>
        <dbReference type="ARBA" id="ARBA00023295"/>
    </source>
</evidence>
<sequence>MKRRRLLKHMGAAIPALALSRMARAAEAMTRPVAGPIASGPFTPDWNSLSAYQTPDWFRDAKFGIWAHWGPQCEPEFGDWYGRLMYEEGSDAYRHHVQKYGHPSKFGFKDVIHQWKAEQWNPDALMALYKRAGAKYFMALANHHDNFDLYNSRHQPDWNATSMGPRKDLIAGWSRAARANGLRFGVSVHAAHAWTWFETAQRADKNGPHAGVPYDGNLTRADGKGQWWEGRDPQALYAQRHPLSKADGDGGVHHEQWHWGGGAAIPNQAYCDNFYARTRDLIDSYDPDIVYYDDTVLPLWPFSDVGLRLAAHMYNRSIATKGKLEAVVNGKILNAQQRRALVLDVERGQLNQIEPLPWQTCTCIGSWHYDRRVYDHNAYKSARTVVHILIDVVSKNGNLLLSVPVRGDGTIDEKEQAIVEEIGHWMARNSEGIYDTRPWAVFGEGPVMKEAPAMSGAGFNEGKTKPFSAADIRFTTKGEAVYAFVMGWPETGKVVIESMRSGGPHLAKRVARVELLGSGRKLAFRQTAQGLQVTLPADKPALAYANALKIT</sequence>
<keyword evidence="3 6" id="KW-0732">Signal</keyword>
<feature type="chain" id="PRO_5011607848" description="alpha-L-fucosidase" evidence="6">
    <location>
        <begin position="26"/>
        <end position="551"/>
    </location>
</feature>
<dbReference type="STRING" id="1035707.SAMN05216552_102929"/>
<evidence type="ECO:0000259" key="7">
    <source>
        <dbReference type="Pfam" id="PF01120"/>
    </source>
</evidence>
<dbReference type="PANTHER" id="PTHR10030:SF37">
    <property type="entry name" value="ALPHA-L-FUCOSIDASE-RELATED"/>
    <property type="match status" value="1"/>
</dbReference>
<accession>A0A1I7LHG9</accession>
<protein>
    <recommendedName>
        <fullName evidence="2">alpha-L-fucosidase</fullName>
        <ecNumber evidence="2">3.2.1.51</ecNumber>
    </recommendedName>
</protein>
<feature type="domain" description="Alpha-L-fucosidase C-terminal" evidence="8">
    <location>
        <begin position="469"/>
        <end position="551"/>
    </location>
</feature>
<keyword evidence="10" id="KW-1185">Reference proteome</keyword>
<dbReference type="InterPro" id="IPR013780">
    <property type="entry name" value="Glyco_hydro_b"/>
</dbReference>
<evidence type="ECO:0000256" key="6">
    <source>
        <dbReference type="SAM" id="SignalP"/>
    </source>
</evidence>
<dbReference type="InterPro" id="IPR031919">
    <property type="entry name" value="Fucosidase_C"/>
</dbReference>
<evidence type="ECO:0000313" key="9">
    <source>
        <dbReference type="EMBL" id="SFV09099.1"/>
    </source>
</evidence>
<dbReference type="Pfam" id="PF16757">
    <property type="entry name" value="Fucosidase_C"/>
    <property type="match status" value="1"/>
</dbReference>
<dbReference type="Gene3D" id="3.20.20.80">
    <property type="entry name" value="Glycosidases"/>
    <property type="match status" value="1"/>
</dbReference>
<reference evidence="10" key="1">
    <citation type="submission" date="2016-10" db="EMBL/GenBank/DDBJ databases">
        <authorList>
            <person name="Varghese N."/>
            <person name="Submissions S."/>
        </authorList>
    </citation>
    <scope>NUCLEOTIDE SEQUENCE [LARGE SCALE GENOMIC DNA]</scope>
    <source>
        <strain evidence="10">CGMCC 1.11014</strain>
    </source>
</reference>
<evidence type="ECO:0000256" key="4">
    <source>
        <dbReference type="ARBA" id="ARBA00022801"/>
    </source>
</evidence>
<dbReference type="OrthoDB" id="8730647at2"/>
<dbReference type="GO" id="GO:0005764">
    <property type="term" value="C:lysosome"/>
    <property type="evidence" value="ECO:0007669"/>
    <property type="project" value="TreeGrafter"/>
</dbReference>
<dbReference type="Pfam" id="PF01120">
    <property type="entry name" value="Alpha_L_fucos"/>
    <property type="match status" value="1"/>
</dbReference>
<dbReference type="InterPro" id="IPR057739">
    <property type="entry name" value="Glyco_hydro_29_N"/>
</dbReference>
<gene>
    <name evidence="9" type="ORF">SAMN05216552_102929</name>
</gene>
<dbReference type="SMART" id="SM00812">
    <property type="entry name" value="Alpha_L_fucos"/>
    <property type="match status" value="1"/>
</dbReference>
<dbReference type="PANTHER" id="PTHR10030">
    <property type="entry name" value="ALPHA-L-FUCOSIDASE"/>
    <property type="match status" value="1"/>
</dbReference>
<evidence type="ECO:0000313" key="10">
    <source>
        <dbReference type="Proteomes" id="UP000199391"/>
    </source>
</evidence>
<comment type="similarity">
    <text evidence="1">Belongs to the glycosyl hydrolase 29 family.</text>
</comment>
<dbReference type="Proteomes" id="UP000199391">
    <property type="component" value="Unassembled WGS sequence"/>
</dbReference>
<dbReference type="GO" id="GO:0016139">
    <property type="term" value="P:glycoside catabolic process"/>
    <property type="evidence" value="ECO:0007669"/>
    <property type="project" value="TreeGrafter"/>
</dbReference>
<proteinExistence type="inferred from homology"/>
<evidence type="ECO:0000256" key="3">
    <source>
        <dbReference type="ARBA" id="ARBA00022729"/>
    </source>
</evidence>
<feature type="signal peptide" evidence="6">
    <location>
        <begin position="1"/>
        <end position="25"/>
    </location>
</feature>
<name>A0A1I7LHG9_9BURK</name>
<dbReference type="GO" id="GO:0004560">
    <property type="term" value="F:alpha-L-fucosidase activity"/>
    <property type="evidence" value="ECO:0007669"/>
    <property type="project" value="InterPro"/>
</dbReference>
<evidence type="ECO:0000256" key="1">
    <source>
        <dbReference type="ARBA" id="ARBA00007951"/>
    </source>
</evidence>
<dbReference type="EMBL" id="FPBO01000029">
    <property type="protein sequence ID" value="SFV09099.1"/>
    <property type="molecule type" value="Genomic_DNA"/>
</dbReference>
<dbReference type="EC" id="3.2.1.51" evidence="2"/>
<keyword evidence="4" id="KW-0378">Hydrolase</keyword>
<dbReference type="SUPFAM" id="SSF51445">
    <property type="entry name" value="(Trans)glycosidases"/>
    <property type="match status" value="1"/>
</dbReference>
<dbReference type="InterPro" id="IPR017853">
    <property type="entry name" value="GH"/>
</dbReference>
<organism evidence="9 10">
    <name type="scientific">Pseudoduganella namucuonensis</name>
    <dbReference type="NCBI Taxonomy" id="1035707"/>
    <lineage>
        <taxon>Bacteria</taxon>
        <taxon>Pseudomonadati</taxon>
        <taxon>Pseudomonadota</taxon>
        <taxon>Betaproteobacteria</taxon>
        <taxon>Burkholderiales</taxon>
        <taxon>Oxalobacteraceae</taxon>
        <taxon>Telluria group</taxon>
        <taxon>Pseudoduganella</taxon>
    </lineage>
</organism>
<dbReference type="InterPro" id="IPR000933">
    <property type="entry name" value="Glyco_hydro_29"/>
</dbReference>